<keyword evidence="2" id="KW-1185">Reference proteome</keyword>
<sequence length="192" mass="22500">MIIDKTGHIDFKEKLHKALRQQSELYSQKSIINCIKQLLSEHRSAVWYLINEDLLEQLSIDTTNRIYISGPQSFRTLNVKGCKVIFTLQRCDFSKDTIPYLQLLDVLLIFRKLSTVKLKEASVKYVEIIRHLSYEEKKLLTKLARKSTPFVRATLAILLYNAGDIKLYIKLAETINPVTFKKYRENLKELDY</sequence>
<dbReference type="RefSeq" id="WP_240828148.1">
    <property type="nucleotide sequence ID" value="NZ_JAKWBL010000001.1"/>
</dbReference>
<proteinExistence type="predicted"/>
<evidence type="ECO:0000313" key="1">
    <source>
        <dbReference type="EMBL" id="MCH5598290.1"/>
    </source>
</evidence>
<protein>
    <submittedName>
        <fullName evidence="1">Uncharacterized protein</fullName>
    </submittedName>
</protein>
<comment type="caution">
    <text evidence="1">The sequence shown here is derived from an EMBL/GenBank/DDBJ whole genome shotgun (WGS) entry which is preliminary data.</text>
</comment>
<accession>A0ABS9SIW3</accession>
<dbReference type="Proteomes" id="UP001202248">
    <property type="component" value="Unassembled WGS sequence"/>
</dbReference>
<dbReference type="EMBL" id="JAKWBL010000001">
    <property type="protein sequence ID" value="MCH5598290.1"/>
    <property type="molecule type" value="Genomic_DNA"/>
</dbReference>
<reference evidence="1 2" key="1">
    <citation type="submission" date="2022-02" db="EMBL/GenBank/DDBJ databases">
        <authorList>
            <person name="Min J."/>
        </authorList>
    </citation>
    <scope>NUCLEOTIDE SEQUENCE [LARGE SCALE GENOMIC DNA]</scope>
    <source>
        <strain evidence="1 2">GR10-1</strain>
    </source>
</reference>
<evidence type="ECO:0000313" key="2">
    <source>
        <dbReference type="Proteomes" id="UP001202248"/>
    </source>
</evidence>
<organism evidence="1 2">
    <name type="scientific">Niabella ginsengisoli</name>
    <dbReference type="NCBI Taxonomy" id="522298"/>
    <lineage>
        <taxon>Bacteria</taxon>
        <taxon>Pseudomonadati</taxon>
        <taxon>Bacteroidota</taxon>
        <taxon>Chitinophagia</taxon>
        <taxon>Chitinophagales</taxon>
        <taxon>Chitinophagaceae</taxon>
        <taxon>Niabella</taxon>
    </lineage>
</organism>
<gene>
    <name evidence="1" type="ORF">MKP09_10395</name>
</gene>
<name>A0ABS9SIW3_9BACT</name>